<dbReference type="InterPro" id="IPR011598">
    <property type="entry name" value="bHLH_dom"/>
</dbReference>
<evidence type="ECO:0000259" key="5">
    <source>
        <dbReference type="PROSITE" id="PS50888"/>
    </source>
</evidence>
<comment type="caution">
    <text evidence="6">The sequence shown here is derived from an EMBL/GenBank/DDBJ whole genome shotgun (WGS) entry which is preliminary data.</text>
</comment>
<keyword evidence="3" id="KW-0175">Coiled coil</keyword>
<dbReference type="InterPro" id="IPR036638">
    <property type="entry name" value="HLH_DNA-bd_sf"/>
</dbReference>
<evidence type="ECO:0000256" key="1">
    <source>
        <dbReference type="ARBA" id="ARBA00023125"/>
    </source>
</evidence>
<feature type="compositionally biased region" description="Polar residues" evidence="4">
    <location>
        <begin position="85"/>
        <end position="102"/>
    </location>
</feature>
<dbReference type="Gene3D" id="4.10.280.10">
    <property type="entry name" value="Helix-loop-helix DNA-binding domain"/>
    <property type="match status" value="1"/>
</dbReference>
<dbReference type="Pfam" id="PF00010">
    <property type="entry name" value="HLH"/>
    <property type="match status" value="1"/>
</dbReference>
<feature type="domain" description="BHLH" evidence="5">
    <location>
        <begin position="135"/>
        <end position="183"/>
    </location>
</feature>
<reference evidence="6 7" key="1">
    <citation type="journal article" date="2018" name="G3 (Bethesda)">
        <title>Phylogenetic and Phylogenomic Definition of Rhizopus Species.</title>
        <authorList>
            <person name="Gryganskyi A.P."/>
            <person name="Golan J."/>
            <person name="Dolatabadi S."/>
            <person name="Mondo S."/>
            <person name="Robb S."/>
            <person name="Idnurm A."/>
            <person name="Muszewska A."/>
            <person name="Steczkiewicz K."/>
            <person name="Masonjones S."/>
            <person name="Liao H.L."/>
            <person name="Gajdeczka M.T."/>
            <person name="Anike F."/>
            <person name="Vuek A."/>
            <person name="Anishchenko I.M."/>
            <person name="Voigt K."/>
            <person name="de Hoog G.S."/>
            <person name="Smith M.E."/>
            <person name="Heitman J."/>
            <person name="Vilgalys R."/>
            <person name="Stajich J.E."/>
        </authorList>
    </citation>
    <scope>NUCLEOTIDE SEQUENCE [LARGE SCALE GENOMIC DNA]</scope>
    <source>
        <strain evidence="6 7">LSU 92-RS-03</strain>
    </source>
</reference>
<keyword evidence="2" id="KW-0539">Nucleus</keyword>
<protein>
    <submittedName>
        <fullName evidence="6">Basic helix-loop-helix protein</fullName>
    </submittedName>
</protein>
<dbReference type="PROSITE" id="PS50888">
    <property type="entry name" value="BHLH"/>
    <property type="match status" value="1"/>
</dbReference>
<organism evidence="6 7">
    <name type="scientific">Rhizopus stolonifer</name>
    <name type="common">Rhizopus nigricans</name>
    <dbReference type="NCBI Taxonomy" id="4846"/>
    <lineage>
        <taxon>Eukaryota</taxon>
        <taxon>Fungi</taxon>
        <taxon>Fungi incertae sedis</taxon>
        <taxon>Mucoromycota</taxon>
        <taxon>Mucoromycotina</taxon>
        <taxon>Mucoromycetes</taxon>
        <taxon>Mucorales</taxon>
        <taxon>Mucorineae</taxon>
        <taxon>Rhizopodaceae</taxon>
        <taxon>Rhizopus</taxon>
    </lineage>
</organism>
<evidence type="ECO:0000256" key="3">
    <source>
        <dbReference type="SAM" id="Coils"/>
    </source>
</evidence>
<dbReference type="EMBL" id="PJQM01001471">
    <property type="protein sequence ID" value="RCI02250.1"/>
    <property type="molecule type" value="Genomic_DNA"/>
</dbReference>
<evidence type="ECO:0000313" key="6">
    <source>
        <dbReference type="EMBL" id="RCI02250.1"/>
    </source>
</evidence>
<dbReference type="AlphaFoldDB" id="A0A367KJC8"/>
<feature type="compositionally biased region" description="Basic and acidic residues" evidence="4">
    <location>
        <begin position="21"/>
        <end position="30"/>
    </location>
</feature>
<dbReference type="CDD" id="cd11398">
    <property type="entry name" value="bHLHzip_scCBP1"/>
    <property type="match status" value="1"/>
</dbReference>
<proteinExistence type="predicted"/>
<feature type="compositionally biased region" description="Low complexity" evidence="4">
    <location>
        <begin position="41"/>
        <end position="50"/>
    </location>
</feature>
<evidence type="ECO:0000256" key="2">
    <source>
        <dbReference type="ARBA" id="ARBA00023242"/>
    </source>
</evidence>
<evidence type="ECO:0000256" key="4">
    <source>
        <dbReference type="SAM" id="MobiDB-lite"/>
    </source>
</evidence>
<dbReference type="SUPFAM" id="SSF47459">
    <property type="entry name" value="HLH, helix-loop-helix DNA-binding domain"/>
    <property type="match status" value="1"/>
</dbReference>
<evidence type="ECO:0000313" key="7">
    <source>
        <dbReference type="Proteomes" id="UP000253551"/>
    </source>
</evidence>
<keyword evidence="1" id="KW-0238">DNA-binding</keyword>
<dbReference type="GO" id="GO:0003700">
    <property type="term" value="F:DNA-binding transcription factor activity"/>
    <property type="evidence" value="ECO:0007669"/>
    <property type="project" value="InterPro"/>
</dbReference>
<dbReference type="PANTHER" id="PTHR47787:SF1">
    <property type="entry name" value="CENTROMERE-BINDING PROTEIN 1"/>
    <property type="match status" value="1"/>
</dbReference>
<dbReference type="SMART" id="SM00353">
    <property type="entry name" value="HLH"/>
    <property type="match status" value="1"/>
</dbReference>
<feature type="coiled-coil region" evidence="3">
    <location>
        <begin position="205"/>
        <end position="232"/>
    </location>
</feature>
<name>A0A367KJC8_RHIST</name>
<accession>A0A367KJC8</accession>
<gene>
    <name evidence="6" type="primary">CBF1_1</name>
    <name evidence="6" type="ORF">CU098_006422</name>
</gene>
<feature type="region of interest" description="Disordered" evidence="4">
    <location>
        <begin position="21"/>
        <end position="50"/>
    </location>
</feature>
<dbReference type="STRING" id="4846.A0A367KJC8"/>
<sequence>MTEEQPQPEPNQQKLAQVIDLEREAQEPSKESVVIEDGQENSSSASNNYNEIWQVSNPSVMASMTQQQNASLQALQQTMQLNELNTSNNTNQSGESGDSSTSQPQQRQKKLPRQPKTVENKEEKPPVGSEEWHKQRRENHKQVERRRRETINDGINEIARIVPGCEKNKGSILQRAAVYIRQLKENETATMEKWTLEKLLTDQAMSELNRQVELLKVELDRARMENNYLKRELENATGPDSKKHKKE</sequence>
<dbReference type="PANTHER" id="PTHR47787">
    <property type="entry name" value="CENTROMERE-BINDING PROTEIN 1"/>
    <property type="match status" value="1"/>
</dbReference>
<dbReference type="Proteomes" id="UP000253551">
    <property type="component" value="Unassembled WGS sequence"/>
</dbReference>
<dbReference type="GO" id="GO:0046983">
    <property type="term" value="F:protein dimerization activity"/>
    <property type="evidence" value="ECO:0007669"/>
    <property type="project" value="InterPro"/>
</dbReference>
<feature type="compositionally biased region" description="Basic and acidic residues" evidence="4">
    <location>
        <begin position="116"/>
        <end position="133"/>
    </location>
</feature>
<feature type="region of interest" description="Disordered" evidence="4">
    <location>
        <begin position="85"/>
        <end position="148"/>
    </location>
</feature>
<dbReference type="GO" id="GO:0003677">
    <property type="term" value="F:DNA binding"/>
    <property type="evidence" value="ECO:0007669"/>
    <property type="project" value="UniProtKB-KW"/>
</dbReference>
<dbReference type="GO" id="GO:0005634">
    <property type="term" value="C:nucleus"/>
    <property type="evidence" value="ECO:0007669"/>
    <property type="project" value="TreeGrafter"/>
</dbReference>
<dbReference type="OrthoDB" id="71302at2759"/>
<keyword evidence="7" id="KW-1185">Reference proteome</keyword>
<dbReference type="InterPro" id="IPR047206">
    <property type="entry name" value="bHLHzip_scCBP1-like"/>
</dbReference>